<evidence type="ECO:0000313" key="1">
    <source>
        <dbReference type="EMBL" id="MFC7126763.1"/>
    </source>
</evidence>
<dbReference type="EMBL" id="JBHSZQ010000047">
    <property type="protein sequence ID" value="MFC7126763.1"/>
    <property type="molecule type" value="Genomic_DNA"/>
</dbReference>
<evidence type="ECO:0000313" key="2">
    <source>
        <dbReference type="Proteomes" id="UP001596414"/>
    </source>
</evidence>
<dbReference type="AlphaFoldDB" id="A0ABD5XA45"/>
<dbReference type="RefSeq" id="WP_267637412.1">
    <property type="nucleotide sequence ID" value="NZ_JAODIY010000009.1"/>
</dbReference>
<name>A0ABD5XA45_9EURY</name>
<accession>A0ABD5XA45</accession>
<sequence>MNVFVRDLKQTQIDSEPDLASTKLAIEDNIGESIHIHWRNLRLEMTVDDYELFATEIIKASEELNNGNC</sequence>
<proteinExistence type="predicted"/>
<protein>
    <submittedName>
        <fullName evidence="1">Uncharacterized protein</fullName>
    </submittedName>
</protein>
<gene>
    <name evidence="1" type="ORF">ACFQJ7_12135</name>
</gene>
<reference evidence="1 2" key="1">
    <citation type="journal article" date="2014" name="Int. J. Syst. Evol. Microbiol.">
        <title>Complete genome sequence of Corynebacterium casei LMG S-19264T (=DSM 44701T), isolated from a smear-ripened cheese.</title>
        <authorList>
            <consortium name="US DOE Joint Genome Institute (JGI-PGF)"/>
            <person name="Walter F."/>
            <person name="Albersmeier A."/>
            <person name="Kalinowski J."/>
            <person name="Ruckert C."/>
        </authorList>
    </citation>
    <scope>NUCLEOTIDE SEQUENCE [LARGE SCALE GENOMIC DNA]</scope>
    <source>
        <strain evidence="1 2">CGMCC 4.7215</strain>
    </source>
</reference>
<dbReference type="Proteomes" id="UP001596414">
    <property type="component" value="Unassembled WGS sequence"/>
</dbReference>
<organism evidence="1 2">
    <name type="scientific">Halovenus rubra</name>
    <dbReference type="NCBI Taxonomy" id="869890"/>
    <lineage>
        <taxon>Archaea</taxon>
        <taxon>Methanobacteriati</taxon>
        <taxon>Methanobacteriota</taxon>
        <taxon>Stenosarchaea group</taxon>
        <taxon>Halobacteria</taxon>
        <taxon>Halobacteriales</taxon>
        <taxon>Haloarculaceae</taxon>
        <taxon>Halovenus</taxon>
    </lineage>
</organism>
<comment type="caution">
    <text evidence="1">The sequence shown here is derived from an EMBL/GenBank/DDBJ whole genome shotgun (WGS) entry which is preliminary data.</text>
</comment>